<dbReference type="Gramene" id="TraesJUL7B03G04141060.1">
    <property type="protein sequence ID" value="TraesJUL7B03G04141060.1"/>
    <property type="gene ID" value="TraesJUL7B03G04141060"/>
</dbReference>
<dbReference type="GeneID" id="123156012"/>
<dbReference type="Gramene" id="TraesMAC7B03G04098040.1">
    <property type="protein sequence ID" value="TraesMAC7B03G04098040.1"/>
    <property type="gene ID" value="TraesMAC7B03G04098040"/>
</dbReference>
<evidence type="ECO:0000313" key="1">
    <source>
        <dbReference type="EnsemblPlants" id="TraesCS7B02G139600.1"/>
    </source>
</evidence>
<dbReference type="Gramene" id="TraesCS7B02G139600.1">
    <property type="protein sequence ID" value="TraesCS7B02G139600.1"/>
    <property type="gene ID" value="TraesCS7B02G139600"/>
</dbReference>
<dbReference type="Gramene" id="TraesCS7B03G0378400.1">
    <property type="protein sequence ID" value="TraesCS7B03G0378400.1.CDS"/>
    <property type="gene ID" value="TraesCS7B03G0378400"/>
</dbReference>
<dbReference type="OMA" id="ECDSMGW"/>
<reference evidence="1" key="2">
    <citation type="submission" date="2018-10" db="UniProtKB">
        <authorList>
            <consortium name="EnsemblPlants"/>
        </authorList>
    </citation>
    <scope>IDENTIFICATION</scope>
</reference>
<protein>
    <submittedName>
        <fullName evidence="1">Uncharacterized protein</fullName>
    </submittedName>
</protein>
<reference evidence="1" key="1">
    <citation type="submission" date="2018-08" db="EMBL/GenBank/DDBJ databases">
        <authorList>
            <person name="Rossello M."/>
        </authorList>
    </citation>
    <scope>NUCLEOTIDE SEQUENCE [LARGE SCALE GENOMIC DNA]</scope>
    <source>
        <strain evidence="1">cv. Chinese Spring</strain>
    </source>
</reference>
<dbReference type="Gramene" id="TraesLAC7B03G04054860.1">
    <property type="protein sequence ID" value="TraesLAC7B03G04054860.1"/>
    <property type="gene ID" value="TraesLAC7B03G04054860"/>
</dbReference>
<dbReference type="Proteomes" id="UP000019116">
    <property type="component" value="Chromosome 7B"/>
</dbReference>
<dbReference type="STRING" id="4565.A0A3B6SFD7"/>
<name>A0A3B6SFD7_WHEAT</name>
<dbReference type="Gramene" id="TraesNOR7B03G04148280.1">
    <property type="protein sequence ID" value="TraesNOR7B03G04148280.1"/>
    <property type="gene ID" value="TraesNOR7B03G04148280"/>
</dbReference>
<dbReference type="Gramene" id="TraesSTA7B03G04098930.1">
    <property type="protein sequence ID" value="TraesSTA7B03G04098930.1"/>
    <property type="gene ID" value="TraesSTA7B03G04098930"/>
</dbReference>
<gene>
    <name evidence="1" type="primary">LOC123156012</name>
</gene>
<keyword evidence="2" id="KW-1185">Reference proteome</keyword>
<organism evidence="1">
    <name type="scientific">Triticum aestivum</name>
    <name type="common">Wheat</name>
    <dbReference type="NCBI Taxonomy" id="4565"/>
    <lineage>
        <taxon>Eukaryota</taxon>
        <taxon>Viridiplantae</taxon>
        <taxon>Streptophyta</taxon>
        <taxon>Embryophyta</taxon>
        <taxon>Tracheophyta</taxon>
        <taxon>Spermatophyta</taxon>
        <taxon>Magnoliopsida</taxon>
        <taxon>Liliopsida</taxon>
        <taxon>Poales</taxon>
        <taxon>Poaceae</taxon>
        <taxon>BOP clade</taxon>
        <taxon>Pooideae</taxon>
        <taxon>Triticodae</taxon>
        <taxon>Triticeae</taxon>
        <taxon>Triticinae</taxon>
        <taxon>Triticum</taxon>
    </lineage>
</organism>
<dbReference type="EnsemblPlants" id="TraesCS7B02G139600.1">
    <property type="protein sequence ID" value="TraesCS7B02G139600.1"/>
    <property type="gene ID" value="TraesCS7B02G139600"/>
</dbReference>
<proteinExistence type="predicted"/>
<dbReference type="KEGG" id="taes:123156012"/>
<sequence length="134" mass="14642">MAVQWCSATSLHGWCHNPSPPLPSPALGSLSRQPRRIGCVSVRREVAVAAAAEAAPPEVEADMDMEEEGVECEEGCGGTGWLLCDFCKGKKNNVKSESSPRIYRRCPTCKAAGYILCQRCRVYRCITYPESTES</sequence>
<dbReference type="AlphaFoldDB" id="A0A3B6SFD7"/>
<dbReference type="Gramene" id="TraesLDM7B03G04106590.1">
    <property type="protein sequence ID" value="TraesLDM7B03G04106590.1"/>
    <property type="gene ID" value="TraesLDM7B03G04106590"/>
</dbReference>
<accession>A0A3B6SFD7</accession>
<evidence type="ECO:0000313" key="2">
    <source>
        <dbReference type="Proteomes" id="UP000019116"/>
    </source>
</evidence>
<dbReference type="RefSeq" id="XP_044430117.1">
    <property type="nucleotide sequence ID" value="XM_044574182.1"/>
</dbReference>